<evidence type="ECO:0000313" key="3">
    <source>
        <dbReference type="EMBL" id="WOB07137.1"/>
    </source>
</evidence>
<evidence type="ECO:0000256" key="1">
    <source>
        <dbReference type="ARBA" id="ARBA00004418"/>
    </source>
</evidence>
<sequence>MTRHLLALLAFVASATHAGTVQLTVTDKDGKPAPDVVVLVQGATKAAVTPAAKPVLIVQEGSRFVPFLTVVPVGTTLRFVNKDGYDHHVRSTPSGPLGAIAPAKTFELRLDADPIAEARGGTDAYPSGAAKKKSGVSSADLKMDAAGPIGLGCHIHGSMRGQVYVADTPWFGKTDANGVVTIDGVPDGTAQLTLWHPDQLQEQAGVPVQVSASPVKTTTQLNFIPRRRRG</sequence>
<proteinExistence type="predicted"/>
<keyword evidence="2" id="KW-0732">Signal</keyword>
<name>A0ABZ0CW16_9BURK</name>
<dbReference type="Gene3D" id="2.60.40.420">
    <property type="entry name" value="Cupredoxins - blue copper proteins"/>
    <property type="match status" value="1"/>
</dbReference>
<comment type="subcellular location">
    <subcellularLocation>
        <location evidence="1">Periplasm</location>
    </subcellularLocation>
</comment>
<evidence type="ECO:0000256" key="2">
    <source>
        <dbReference type="SAM" id="SignalP"/>
    </source>
</evidence>
<feature type="signal peptide" evidence="2">
    <location>
        <begin position="1"/>
        <end position="18"/>
    </location>
</feature>
<protein>
    <submittedName>
        <fullName evidence="3">Plastocyanin</fullName>
    </submittedName>
</protein>
<dbReference type="InterPro" id="IPR013784">
    <property type="entry name" value="Carb-bd-like_fold"/>
</dbReference>
<keyword evidence="4" id="KW-1185">Reference proteome</keyword>
<dbReference type="RefSeq" id="WP_316699811.1">
    <property type="nucleotide sequence ID" value="NZ_CP136336.1"/>
</dbReference>
<feature type="chain" id="PRO_5045151848" evidence="2">
    <location>
        <begin position="19"/>
        <end position="230"/>
    </location>
</feature>
<dbReference type="InterPro" id="IPR008972">
    <property type="entry name" value="Cupredoxin"/>
</dbReference>
<reference evidence="3 4" key="1">
    <citation type="submission" date="2023-10" db="EMBL/GenBank/DDBJ databases">
        <title>Bacteria for the degradation of biodegradable plastic PBAT(Polybutylene adipate terephthalate).</title>
        <authorList>
            <person name="Weon H.-Y."/>
            <person name="Yeon J."/>
        </authorList>
    </citation>
    <scope>NUCLEOTIDE SEQUENCE [LARGE SCALE GENOMIC DNA]</scope>
    <source>
        <strain evidence="3 4">SBD 7-3</strain>
    </source>
</reference>
<gene>
    <name evidence="3" type="ORF">RXV79_19725</name>
</gene>
<accession>A0ABZ0CW16</accession>
<dbReference type="EMBL" id="CP136336">
    <property type="protein sequence ID" value="WOB07137.1"/>
    <property type="molecule type" value="Genomic_DNA"/>
</dbReference>
<organism evidence="3 4">
    <name type="scientific">Piscinibacter gummiphilus</name>
    <dbReference type="NCBI Taxonomy" id="946333"/>
    <lineage>
        <taxon>Bacteria</taxon>
        <taxon>Pseudomonadati</taxon>
        <taxon>Pseudomonadota</taxon>
        <taxon>Betaproteobacteria</taxon>
        <taxon>Burkholderiales</taxon>
        <taxon>Sphaerotilaceae</taxon>
        <taxon>Piscinibacter</taxon>
    </lineage>
</organism>
<evidence type="ECO:0000313" key="4">
    <source>
        <dbReference type="Proteomes" id="UP001303946"/>
    </source>
</evidence>
<dbReference type="Proteomes" id="UP001303946">
    <property type="component" value="Chromosome"/>
</dbReference>
<dbReference type="SUPFAM" id="SSF49452">
    <property type="entry name" value="Starch-binding domain-like"/>
    <property type="match status" value="1"/>
</dbReference>
<dbReference type="SUPFAM" id="SSF49503">
    <property type="entry name" value="Cupredoxins"/>
    <property type="match status" value="1"/>
</dbReference>